<gene>
    <name evidence="3" type="primary">ANKRD11</name>
    <name evidence="3" type="ORF">AWC38_SpisGene3805</name>
</gene>
<proteinExistence type="predicted"/>
<feature type="compositionally biased region" description="Polar residues" evidence="2">
    <location>
        <begin position="656"/>
        <end position="666"/>
    </location>
</feature>
<dbReference type="PANTHER" id="PTHR24149:SF14">
    <property type="entry name" value="ANKYRIN REPEAT DOMAIN 12"/>
    <property type="match status" value="1"/>
</dbReference>
<evidence type="ECO:0000313" key="3">
    <source>
        <dbReference type="EMBL" id="PFX31428.1"/>
    </source>
</evidence>
<dbReference type="Pfam" id="PF00023">
    <property type="entry name" value="Ank"/>
    <property type="match status" value="1"/>
</dbReference>
<evidence type="ECO:0000256" key="2">
    <source>
        <dbReference type="SAM" id="MobiDB-lite"/>
    </source>
</evidence>
<dbReference type="InterPro" id="IPR002110">
    <property type="entry name" value="Ankyrin_rpt"/>
</dbReference>
<feature type="region of interest" description="Disordered" evidence="2">
    <location>
        <begin position="74"/>
        <end position="100"/>
    </location>
</feature>
<comment type="caution">
    <text evidence="3">The sequence shown here is derived from an EMBL/GenBank/DDBJ whole genome shotgun (WGS) entry which is preliminary data.</text>
</comment>
<evidence type="ECO:0000313" key="4">
    <source>
        <dbReference type="Proteomes" id="UP000225706"/>
    </source>
</evidence>
<feature type="compositionally biased region" description="Polar residues" evidence="2">
    <location>
        <begin position="18"/>
        <end position="27"/>
    </location>
</feature>
<keyword evidence="4" id="KW-1185">Reference proteome</keyword>
<dbReference type="PRINTS" id="PR01415">
    <property type="entry name" value="ANKYRIN"/>
</dbReference>
<dbReference type="AlphaFoldDB" id="A0A2B4SS74"/>
<dbReference type="PROSITE" id="PS50297">
    <property type="entry name" value="ANK_REP_REGION"/>
    <property type="match status" value="3"/>
</dbReference>
<organism evidence="3 4">
    <name type="scientific">Stylophora pistillata</name>
    <name type="common">Smooth cauliflower coral</name>
    <dbReference type="NCBI Taxonomy" id="50429"/>
    <lineage>
        <taxon>Eukaryota</taxon>
        <taxon>Metazoa</taxon>
        <taxon>Cnidaria</taxon>
        <taxon>Anthozoa</taxon>
        <taxon>Hexacorallia</taxon>
        <taxon>Scleractinia</taxon>
        <taxon>Astrocoeniina</taxon>
        <taxon>Pocilloporidae</taxon>
        <taxon>Stylophora</taxon>
    </lineage>
</organism>
<dbReference type="PANTHER" id="PTHR24149">
    <property type="entry name" value="ANKYRIN REPEAT DOMAIN-CONTAINING PROTEIN 12"/>
    <property type="match status" value="1"/>
</dbReference>
<dbReference type="Proteomes" id="UP000225706">
    <property type="component" value="Unassembled WGS sequence"/>
</dbReference>
<dbReference type="SUPFAM" id="SSF48403">
    <property type="entry name" value="Ankyrin repeat"/>
    <property type="match status" value="1"/>
</dbReference>
<keyword evidence="1" id="KW-0040">ANK repeat</keyword>
<feature type="region of interest" description="Disordered" evidence="2">
    <location>
        <begin position="571"/>
        <end position="701"/>
    </location>
</feature>
<feature type="region of interest" description="Disordered" evidence="2">
    <location>
        <begin position="1"/>
        <end position="27"/>
    </location>
</feature>
<name>A0A2B4SS74_STYPI</name>
<dbReference type="STRING" id="50429.A0A2B4SS74"/>
<protein>
    <submittedName>
        <fullName evidence="3">Ankyrin repeat domain-containing protein 11</fullName>
    </submittedName>
</protein>
<reference evidence="4" key="1">
    <citation type="journal article" date="2017" name="bioRxiv">
        <title>Comparative analysis of the genomes of Stylophora pistillata and Acropora digitifera provides evidence for extensive differences between species of corals.</title>
        <authorList>
            <person name="Voolstra C.R."/>
            <person name="Li Y."/>
            <person name="Liew Y.J."/>
            <person name="Baumgarten S."/>
            <person name="Zoccola D."/>
            <person name="Flot J.-F."/>
            <person name="Tambutte S."/>
            <person name="Allemand D."/>
            <person name="Aranda M."/>
        </authorList>
    </citation>
    <scope>NUCLEOTIDE SEQUENCE [LARGE SCALE GENOMIC DNA]</scope>
</reference>
<dbReference type="InterPro" id="IPR053210">
    <property type="entry name" value="ANKRD12"/>
</dbReference>
<feature type="repeat" description="ANK" evidence="1">
    <location>
        <begin position="172"/>
        <end position="204"/>
    </location>
</feature>
<dbReference type="PROSITE" id="PS50088">
    <property type="entry name" value="ANK_REPEAT"/>
    <property type="match status" value="3"/>
</dbReference>
<dbReference type="Pfam" id="PF12796">
    <property type="entry name" value="Ank_2"/>
    <property type="match status" value="1"/>
</dbReference>
<feature type="repeat" description="ANK" evidence="1">
    <location>
        <begin position="205"/>
        <end position="237"/>
    </location>
</feature>
<dbReference type="SMART" id="SM00248">
    <property type="entry name" value="ANK"/>
    <property type="match status" value="3"/>
</dbReference>
<accession>A0A2B4SS74</accession>
<sequence>MAAQRNQFSKRLAGINASPKTPNNTILTESEPLYVTPQNAIDSEIEPNTPLKDSINTCKKKSGKLVSKRKLFLQSGQSSPVNKAKRQATPKTPSAFPLSSFPADSSRLNFPLTERQQLQYLLEVTAKEAKQESGSGNNNSDKIPILYNKTNAKKDVSKENHIETRIRKRNERGETALHVAAIRGDLEDVVALIKAGALVNAKDNAGWTPLHEACNYGNLSIVQELVQGGAEVNSPGYTAITPLHDAVINDHVEVVKYLLENGADPKLQTSQNYNALTLARSEQVRYLLSPEERRGNAYSVEFQENVAYLQHRDPNFNLSEIKINGLSTPFIQRNNGEDTLVDEMETQGFKVLSSQSVSVQNPKDMEMDLHITPHNTFGVNGGNCSNKQNLYSQQFPAFYEFPGNTYHCINEREISKEREAVFRRLSPKEGAGRNEDFPGRSDYAGWPFQRPLCHTVVAKEPQGNENVQGVGANEISQSSDLATLSPHLDVKEEVCPEESEPPIAGDPGLMNMKQLTTKNLGLPGTSQFQEDAVVPEKLNECLDKAMIEISSYLKTSQKLDVKASFDERELKTNDKDESKTYTSLNSKDLLNGFSDVDSPPKPASVDPASELGNNDCHHKEKPSMDPSLSKTTEPKEHGKTLPHQELCTEETEGNIVDQQPNANFTKIKTKGDRKKDGAITEKGTRSIRKKKSSKSSDVTNSHCSHIKEECTSHIQNSSWRSDLPKYRYSISTLPLRIPGYEDFLINSNNSESKSLSDRQIMADSTWGNHLTRLLSQHDTEKVKLRMTLEQELVRLYGNVARKSAGHQIPYSACAVISSQMQAPGIKLSAEKEPNIPIKPELDKIFNKFNGLKTQMLNRHKREIEVIFASESLWRKNKTEDSKCVTKTGMYVSEDFELLPPKFRDYYEEVLCAMD</sequence>
<dbReference type="GO" id="GO:0005654">
    <property type="term" value="C:nucleoplasm"/>
    <property type="evidence" value="ECO:0007669"/>
    <property type="project" value="TreeGrafter"/>
</dbReference>
<feature type="repeat" description="ANK" evidence="1">
    <location>
        <begin position="238"/>
        <end position="270"/>
    </location>
</feature>
<dbReference type="EMBL" id="LSMT01000036">
    <property type="protein sequence ID" value="PFX31428.1"/>
    <property type="molecule type" value="Genomic_DNA"/>
</dbReference>
<dbReference type="OrthoDB" id="5806726at2759"/>
<feature type="compositionally biased region" description="Basic and acidic residues" evidence="2">
    <location>
        <begin position="669"/>
        <end position="684"/>
    </location>
</feature>
<dbReference type="Gene3D" id="1.25.40.20">
    <property type="entry name" value="Ankyrin repeat-containing domain"/>
    <property type="match status" value="2"/>
</dbReference>
<evidence type="ECO:0000256" key="1">
    <source>
        <dbReference type="PROSITE-ProRule" id="PRU00023"/>
    </source>
</evidence>
<dbReference type="InterPro" id="IPR036770">
    <property type="entry name" value="Ankyrin_rpt-contain_sf"/>
</dbReference>